<feature type="transmembrane region" description="Helical" evidence="10">
    <location>
        <begin position="671"/>
        <end position="690"/>
    </location>
</feature>
<sequence length="886" mass="99976">MENVLDKMGILGEWTVRFWEFSKKNVIPDVFIKRRFNFITIHYMYMIGMSLFGSVVIYGIGGMPYIDALFFASGACTQSGLNTIDINNVRFGQQFMMFLLAMLCNPIIVNTVVVFVRLYWFEKRFEDVVRNSNALRRTKSRQRTTTMSKDDPEQGIQGVAGRAIRILRNTGRSTGPPEGGEKREHGHGNGKAVDSSDTSSPDAEQPQNNLPSDHLRLKTSRSTDDVRLPSQLSPEQHIRFLENQRNPSDTTALRIPSPREFERGSRPQNIADGLDDTVLRPVTSEPDLPSANQRRIDEVNVADDAAGPTHIAFDEPHLLRDRHDRTATFPRLNTRQSTQPASSYDLPEPGQLRRRGSGTFNSLRRVNTPRTQDIAAPYLSWQPTVGRNSFFVGLTEEQREELGGIEYRALKALALILILYYVLFHLLGIICLIPWIWRSSTYGPIVTEQGSGRVWWGFFTSASAFNDLGFTLTNNSMISFQRAVFPLLLMTFLIVIGNTGFPCMLRLTIWATSKFCTKGSPLWEELRFLLDHPRRCFTLLFPREATWWLFAILVILNGLDLIFFIILDLNDPTVTALPVGIRVLNGIFQAAATRTAGFSVVNLADLHPAIQVSYLIMMYISVFPIAISMRRTNVYEEKSLGLYGSPADENEDENEPSYVGAHLRRQLSFDLWYIFLGMFIIAIVEGGRLQNTNQSAFTLFSVLFEIVSAYGTVGLSLGYPTINASFSAEFHVLSKLVIIAMQIRGRHRGLPYELDRAILLPSESLQAKEAKEAERVMSRVQRRRSSIGAHSNMSAVDGVLEGRQFRPETGLASGYRDKEEDPDLHLRPRANTNRSIQSHRTAGPNEAHQLHSNRHTEPHSARRGLGVGMFKLAEGVESIKEERSHE</sequence>
<keyword evidence="9 10" id="KW-0472">Membrane</keyword>
<feature type="compositionally biased region" description="Basic and acidic residues" evidence="11">
    <location>
        <begin position="213"/>
        <end position="227"/>
    </location>
</feature>
<feature type="transmembrane region" description="Helical" evidence="10">
    <location>
        <begin position="609"/>
        <end position="629"/>
    </location>
</feature>
<protein>
    <recommendedName>
        <fullName evidence="10">Potassium transport protein</fullName>
    </recommendedName>
</protein>
<dbReference type="InterPro" id="IPR004773">
    <property type="entry name" value="K/Na_transp_Trk1/HKT1"/>
</dbReference>
<keyword evidence="4 10" id="KW-0633">Potassium transport</keyword>
<keyword evidence="13" id="KW-1185">Reference proteome</keyword>
<feature type="region of interest" description="Disordered" evidence="11">
    <location>
        <begin position="327"/>
        <end position="366"/>
    </location>
</feature>
<dbReference type="InterPro" id="IPR003445">
    <property type="entry name" value="Cat_transpt"/>
</dbReference>
<dbReference type="InterPro" id="IPR051143">
    <property type="entry name" value="TrkH_K-transport"/>
</dbReference>
<dbReference type="VEuPathDB" id="FungiDB:CLCR_01418"/>
<dbReference type="GO" id="GO:1990573">
    <property type="term" value="P:potassium ion import across plasma membrane"/>
    <property type="evidence" value="ECO:0007669"/>
    <property type="project" value="TreeGrafter"/>
</dbReference>
<feature type="region of interest" description="Disordered" evidence="11">
    <location>
        <begin position="807"/>
        <end position="867"/>
    </location>
</feature>
<feature type="compositionally biased region" description="Polar residues" evidence="11">
    <location>
        <begin position="830"/>
        <end position="840"/>
    </location>
</feature>
<feature type="compositionally biased region" description="Polar residues" evidence="11">
    <location>
        <begin position="195"/>
        <end position="211"/>
    </location>
</feature>
<keyword evidence="3 10" id="KW-0813">Transport</keyword>
<feature type="compositionally biased region" description="Polar residues" evidence="11">
    <location>
        <begin position="331"/>
        <end position="342"/>
    </location>
</feature>
<reference evidence="13" key="1">
    <citation type="submission" date="2015-07" db="EMBL/GenBank/DDBJ databases">
        <authorList>
            <person name="Teixeira M.M."/>
            <person name="Souza R.C."/>
            <person name="Almeida L.G."/>
            <person name="Vicente V.A."/>
            <person name="de Hoog S."/>
            <person name="Bocca A.L."/>
            <person name="de Almeida S.R."/>
            <person name="Vasconcelos A.T."/>
            <person name="Felipe M.S."/>
        </authorList>
    </citation>
    <scope>NUCLEOTIDE SEQUENCE [LARGE SCALE GENOMIC DNA]</scope>
    <source>
        <strain evidence="13">KSF</strain>
    </source>
</reference>
<evidence type="ECO:0000256" key="4">
    <source>
        <dbReference type="ARBA" id="ARBA00022538"/>
    </source>
</evidence>
<keyword evidence="7 10" id="KW-1133">Transmembrane helix</keyword>
<dbReference type="InterPro" id="IPR015958">
    <property type="entry name" value="Trk1_fungi"/>
</dbReference>
<dbReference type="GO" id="GO:0140107">
    <property type="term" value="F:high-affinity potassium ion transmembrane transporter activity"/>
    <property type="evidence" value="ECO:0007669"/>
    <property type="project" value="TreeGrafter"/>
</dbReference>
<dbReference type="OrthoDB" id="9999863at2759"/>
<evidence type="ECO:0000256" key="1">
    <source>
        <dbReference type="ARBA" id="ARBA00004141"/>
    </source>
</evidence>
<feature type="transmembrane region" description="Helical" evidence="10">
    <location>
        <begin position="43"/>
        <end position="61"/>
    </location>
</feature>
<dbReference type="STRING" id="86049.A0A1C1CBE0"/>
<feature type="transmembrane region" description="Helical" evidence="10">
    <location>
        <begin position="412"/>
        <end position="437"/>
    </location>
</feature>
<dbReference type="PIRSF" id="PIRSF002450">
    <property type="entry name" value="K+_transpter_TRK"/>
    <property type="match status" value="1"/>
</dbReference>
<dbReference type="PANTHER" id="PTHR31064">
    <property type="entry name" value="POTASSIUM TRANSPORT PROTEIN DDB_G0292412-RELATED"/>
    <property type="match status" value="1"/>
</dbReference>
<dbReference type="EMBL" id="LGRB01000019">
    <property type="protein sequence ID" value="OCT45788.1"/>
    <property type="molecule type" value="Genomic_DNA"/>
</dbReference>
<evidence type="ECO:0000256" key="10">
    <source>
        <dbReference type="PIRNR" id="PIRNR002450"/>
    </source>
</evidence>
<dbReference type="PANTHER" id="PTHR31064:SF30">
    <property type="entry name" value="HIGH-AFFINITY POTASSIUM TRANSPORT PROTEIN-RELATED"/>
    <property type="match status" value="1"/>
</dbReference>
<dbReference type="eggNOG" id="KOG1341">
    <property type="taxonomic scope" value="Eukaryota"/>
</dbReference>
<accession>A0A1C1CBE0</accession>
<proteinExistence type="inferred from homology"/>
<feature type="transmembrane region" description="Helical" evidence="10">
    <location>
        <begin position="95"/>
        <end position="120"/>
    </location>
</feature>
<evidence type="ECO:0000313" key="13">
    <source>
        <dbReference type="Proteomes" id="UP000094526"/>
    </source>
</evidence>
<dbReference type="Pfam" id="PF02386">
    <property type="entry name" value="TrkH"/>
    <property type="match status" value="1"/>
</dbReference>
<evidence type="ECO:0000256" key="6">
    <source>
        <dbReference type="ARBA" id="ARBA00022958"/>
    </source>
</evidence>
<feature type="transmembrane region" description="Helical" evidence="10">
    <location>
        <begin position="483"/>
        <end position="505"/>
    </location>
</feature>
<dbReference type="GO" id="GO:0030007">
    <property type="term" value="P:intracellular potassium ion homeostasis"/>
    <property type="evidence" value="ECO:0007669"/>
    <property type="project" value="UniProtKB-UniRule"/>
</dbReference>
<evidence type="ECO:0000256" key="3">
    <source>
        <dbReference type="ARBA" id="ARBA00022448"/>
    </source>
</evidence>
<organism evidence="12 13">
    <name type="scientific">Cladophialophora carrionii</name>
    <dbReference type="NCBI Taxonomy" id="86049"/>
    <lineage>
        <taxon>Eukaryota</taxon>
        <taxon>Fungi</taxon>
        <taxon>Dikarya</taxon>
        <taxon>Ascomycota</taxon>
        <taxon>Pezizomycotina</taxon>
        <taxon>Eurotiomycetes</taxon>
        <taxon>Chaetothyriomycetidae</taxon>
        <taxon>Chaetothyriales</taxon>
        <taxon>Herpotrichiellaceae</taxon>
        <taxon>Cladophialophora</taxon>
    </lineage>
</organism>
<feature type="region of interest" description="Disordered" evidence="11">
    <location>
        <begin position="138"/>
        <end position="290"/>
    </location>
</feature>
<keyword evidence="6 10" id="KW-0630">Potassium</keyword>
<evidence type="ECO:0000313" key="12">
    <source>
        <dbReference type="EMBL" id="OCT45788.1"/>
    </source>
</evidence>
<comment type="subcellular location">
    <subcellularLocation>
        <location evidence="1">Membrane</location>
        <topology evidence="1">Multi-pass membrane protein</topology>
    </subcellularLocation>
</comment>
<evidence type="ECO:0000256" key="9">
    <source>
        <dbReference type="ARBA" id="ARBA00023136"/>
    </source>
</evidence>
<keyword evidence="8 10" id="KW-0406">Ion transport</keyword>
<gene>
    <name evidence="12" type="primary">TRK2</name>
    <name evidence="12" type="ORF">CLCR_01418</name>
</gene>
<feature type="compositionally biased region" description="Basic and acidic residues" evidence="11">
    <location>
        <begin position="815"/>
        <end position="826"/>
    </location>
</feature>
<feature type="transmembrane region" description="Helical" evidence="10">
    <location>
        <begin position="545"/>
        <end position="567"/>
    </location>
</feature>
<comment type="similarity">
    <text evidence="2 10">Belongs to the TrkH potassium transport family.</text>
</comment>
<evidence type="ECO:0000256" key="5">
    <source>
        <dbReference type="ARBA" id="ARBA00022692"/>
    </source>
</evidence>
<name>A0A1C1CBE0_9EURO</name>
<evidence type="ECO:0000256" key="2">
    <source>
        <dbReference type="ARBA" id="ARBA00009137"/>
    </source>
</evidence>
<dbReference type="GO" id="GO:0005886">
    <property type="term" value="C:plasma membrane"/>
    <property type="evidence" value="ECO:0007669"/>
    <property type="project" value="InterPro"/>
</dbReference>
<evidence type="ECO:0000256" key="8">
    <source>
        <dbReference type="ARBA" id="ARBA00023065"/>
    </source>
</evidence>
<evidence type="ECO:0000256" key="7">
    <source>
        <dbReference type="ARBA" id="ARBA00022989"/>
    </source>
</evidence>
<dbReference type="Proteomes" id="UP000094526">
    <property type="component" value="Unassembled WGS sequence"/>
</dbReference>
<evidence type="ECO:0000256" key="11">
    <source>
        <dbReference type="SAM" id="MobiDB-lite"/>
    </source>
</evidence>
<dbReference type="VEuPathDB" id="FungiDB:G647_03680"/>
<keyword evidence="5 10" id="KW-0812">Transmembrane</keyword>
<feature type="transmembrane region" description="Helical" evidence="10">
    <location>
        <begin position="696"/>
        <end position="717"/>
    </location>
</feature>
<dbReference type="NCBIfam" id="TIGR00934">
    <property type="entry name" value="2a38euk"/>
    <property type="match status" value="1"/>
</dbReference>
<comment type="caution">
    <text evidence="12">The sequence shown here is derived from an EMBL/GenBank/DDBJ whole genome shotgun (WGS) entry which is preliminary data.</text>
</comment>
<dbReference type="AlphaFoldDB" id="A0A1C1CBE0"/>